<keyword evidence="13" id="KW-1185">Reference proteome</keyword>
<feature type="domain" description="DNA methylase N-4/N-6" evidence="9">
    <location>
        <begin position="29"/>
        <end position="244"/>
    </location>
</feature>
<name>A0A0K2X8A3_9HELI</name>
<dbReference type="AlphaFoldDB" id="A0A0K2X8A3"/>
<keyword evidence="6" id="KW-0238">DNA-binding</keyword>
<keyword evidence="4" id="KW-0949">S-adenosyl-L-methionine</keyword>
<evidence type="ECO:0000256" key="7">
    <source>
        <dbReference type="ARBA" id="ARBA00049120"/>
    </source>
</evidence>
<keyword evidence="2" id="KW-0489">Methyltransferase</keyword>
<sequence length="259" mass="29232">MSLYFTHNNISLHHASALDPMALEKESLDCTITSPPYNVGIAYNANEDGQSYLEYLDFSATWLQNAYLWAKDSGRLCLNIPLDKNKGGQQSVGADLITLAKKVGWLYHSSIIWNEGNISRRTAWGSWLSASAPYVIAPVELIVILYKRTWRKAHRGISDISKEEFMAWTNGLWSFNGESKKRIGHPAPFPRELPRRCLKLFSFVGDTICDPFSGSGTTMLEAHLHKRAFVGLELDESYCALAKERFLKEVAKERGLWGN</sequence>
<dbReference type="RefSeq" id="WP_053941443.1">
    <property type="nucleotide sequence ID" value="NZ_CDMH01000047.1"/>
</dbReference>
<evidence type="ECO:0000259" key="9">
    <source>
        <dbReference type="Pfam" id="PF01555"/>
    </source>
</evidence>
<evidence type="ECO:0000256" key="1">
    <source>
        <dbReference type="ARBA" id="ARBA00010203"/>
    </source>
</evidence>
<accession>A0A0K2X8A3</accession>
<dbReference type="Proteomes" id="UP000041394">
    <property type="component" value="Unassembled WGS sequence"/>
</dbReference>
<proteinExistence type="inferred from homology"/>
<evidence type="ECO:0000256" key="8">
    <source>
        <dbReference type="RuleBase" id="RU362026"/>
    </source>
</evidence>
<dbReference type="STRING" id="1578720.HAL011_06950"/>
<keyword evidence="5" id="KW-0680">Restriction system</keyword>
<dbReference type="EMBL" id="CDMH01000047">
    <property type="protein sequence ID" value="CRF42832.1"/>
    <property type="molecule type" value="Genomic_DNA"/>
</dbReference>
<evidence type="ECO:0000256" key="3">
    <source>
        <dbReference type="ARBA" id="ARBA00022679"/>
    </source>
</evidence>
<keyword evidence="3" id="KW-0808">Transferase</keyword>
<dbReference type="GO" id="GO:0015667">
    <property type="term" value="F:site-specific DNA-methyltransferase (cytosine-N4-specific) activity"/>
    <property type="evidence" value="ECO:0007669"/>
    <property type="project" value="UniProtKB-EC"/>
</dbReference>
<dbReference type="InterPro" id="IPR029063">
    <property type="entry name" value="SAM-dependent_MTases_sf"/>
</dbReference>
<reference evidence="14 15" key="3">
    <citation type="submission" date="2014-12" db="EMBL/GenBank/DDBJ databases">
        <authorList>
            <person name="Jaenicke S."/>
        </authorList>
    </citation>
    <scope>NUCLEOTIDE SEQUENCE [LARGE SCALE GENOMIC DNA]</scope>
</reference>
<evidence type="ECO:0000256" key="2">
    <source>
        <dbReference type="ARBA" id="ARBA00022603"/>
    </source>
</evidence>
<evidence type="ECO:0000256" key="4">
    <source>
        <dbReference type="ARBA" id="ARBA00022691"/>
    </source>
</evidence>
<evidence type="ECO:0000313" key="11">
    <source>
        <dbReference type="EMBL" id="CRF42832.1"/>
    </source>
</evidence>
<dbReference type="Proteomes" id="UP000038622">
    <property type="component" value="Unassembled WGS sequence"/>
</dbReference>
<dbReference type="SUPFAM" id="SSF53335">
    <property type="entry name" value="S-adenosyl-L-methionine-dependent methyltransferases"/>
    <property type="match status" value="1"/>
</dbReference>
<comment type="similarity">
    <text evidence="1">Belongs to the N(4)/N(6)-methyltransferase family. N(4) subfamily.</text>
</comment>
<organism evidence="10 13">
    <name type="scientific">Helicobacter ailurogastricus</name>
    <dbReference type="NCBI Taxonomy" id="1578720"/>
    <lineage>
        <taxon>Bacteria</taxon>
        <taxon>Pseudomonadati</taxon>
        <taxon>Campylobacterota</taxon>
        <taxon>Epsilonproteobacteria</taxon>
        <taxon>Campylobacterales</taxon>
        <taxon>Helicobacteraceae</taxon>
        <taxon>Helicobacter</taxon>
    </lineage>
</organism>
<protein>
    <recommendedName>
        <fullName evidence="8">Methyltransferase</fullName>
        <ecNumber evidence="8">2.1.1.-</ecNumber>
    </recommendedName>
</protein>
<dbReference type="GO" id="GO:0003677">
    <property type="term" value="F:DNA binding"/>
    <property type="evidence" value="ECO:0007669"/>
    <property type="project" value="UniProtKB-KW"/>
</dbReference>
<dbReference type="PRINTS" id="PR00508">
    <property type="entry name" value="S21N4MTFRASE"/>
</dbReference>
<reference evidence="10" key="1">
    <citation type="submission" date="2014-12" db="EMBL/GenBank/DDBJ databases">
        <title>Whole genome sequences of four Staphylococcus schleiferi canine isolates.</title>
        <authorList>
            <person name="Misic A.M."/>
            <person name="Cain C."/>
            <person name="Morris D.O."/>
            <person name="Rankin S."/>
            <person name="Beiting D."/>
        </authorList>
    </citation>
    <scope>NUCLEOTIDE SEQUENCE</scope>
    <source>
        <strain evidence="10">ASB11</strain>
        <strain evidence="11">ASB13</strain>
        <strain evidence="12">ASB9</strain>
    </source>
</reference>
<evidence type="ECO:0000313" key="13">
    <source>
        <dbReference type="Proteomes" id="UP000038622"/>
    </source>
</evidence>
<dbReference type="InterPro" id="IPR017985">
    <property type="entry name" value="MeTrfase_CN4_CS"/>
</dbReference>
<evidence type="ECO:0000313" key="12">
    <source>
        <dbReference type="EMBL" id="CRF44400.1"/>
    </source>
</evidence>
<comment type="catalytic activity">
    <reaction evidence="7">
        <text>a 2'-deoxycytidine in DNA + S-adenosyl-L-methionine = an N(4)-methyl-2'-deoxycytidine in DNA + S-adenosyl-L-homocysteine + H(+)</text>
        <dbReference type="Rhea" id="RHEA:16857"/>
        <dbReference type="Rhea" id="RHEA-COMP:11369"/>
        <dbReference type="Rhea" id="RHEA-COMP:13674"/>
        <dbReference type="ChEBI" id="CHEBI:15378"/>
        <dbReference type="ChEBI" id="CHEBI:57856"/>
        <dbReference type="ChEBI" id="CHEBI:59789"/>
        <dbReference type="ChEBI" id="CHEBI:85452"/>
        <dbReference type="ChEBI" id="CHEBI:137933"/>
        <dbReference type="EC" id="2.1.1.113"/>
    </reaction>
</comment>
<dbReference type="GO" id="GO:0009307">
    <property type="term" value="P:DNA restriction-modification system"/>
    <property type="evidence" value="ECO:0007669"/>
    <property type="project" value="UniProtKB-KW"/>
</dbReference>
<gene>
    <name evidence="10" type="ORF">HAL011_06950</name>
    <name evidence="11" type="ORF">HAL013_10420</name>
    <name evidence="12" type="ORF">HAL09_09820</name>
</gene>
<dbReference type="GO" id="GO:0032259">
    <property type="term" value="P:methylation"/>
    <property type="evidence" value="ECO:0007669"/>
    <property type="project" value="UniProtKB-KW"/>
</dbReference>
<dbReference type="EC" id="2.1.1.-" evidence="8"/>
<dbReference type="PROSITE" id="PS00093">
    <property type="entry name" value="N4_MTASE"/>
    <property type="match status" value="1"/>
</dbReference>
<dbReference type="EMBL" id="CDMN01000037">
    <property type="protein sequence ID" value="CRF44400.1"/>
    <property type="molecule type" value="Genomic_DNA"/>
</dbReference>
<evidence type="ECO:0000256" key="5">
    <source>
        <dbReference type="ARBA" id="ARBA00022747"/>
    </source>
</evidence>
<dbReference type="Pfam" id="PF01555">
    <property type="entry name" value="N6_N4_Mtase"/>
    <property type="match status" value="1"/>
</dbReference>
<dbReference type="Proteomes" id="UP000045175">
    <property type="component" value="Unassembled WGS sequence"/>
</dbReference>
<dbReference type="InterPro" id="IPR002941">
    <property type="entry name" value="DNA_methylase_N4/N6"/>
</dbReference>
<evidence type="ECO:0000313" key="14">
    <source>
        <dbReference type="Proteomes" id="UP000041394"/>
    </source>
</evidence>
<dbReference type="InterPro" id="IPR001091">
    <property type="entry name" value="RM_Methyltransferase"/>
</dbReference>
<evidence type="ECO:0000313" key="15">
    <source>
        <dbReference type="Proteomes" id="UP000045175"/>
    </source>
</evidence>
<dbReference type="Gene3D" id="3.40.50.150">
    <property type="entry name" value="Vaccinia Virus protein VP39"/>
    <property type="match status" value="1"/>
</dbReference>
<reference evidence="13" key="2">
    <citation type="submission" date="2014-12" db="EMBL/GenBank/DDBJ databases">
        <authorList>
            <person name="Smet A."/>
        </authorList>
    </citation>
    <scope>NUCLEOTIDE SEQUENCE [LARGE SCALE GENOMIC DNA]</scope>
</reference>
<evidence type="ECO:0000256" key="6">
    <source>
        <dbReference type="ARBA" id="ARBA00023125"/>
    </source>
</evidence>
<evidence type="ECO:0000313" key="10">
    <source>
        <dbReference type="EMBL" id="CRF40924.1"/>
    </source>
</evidence>
<dbReference type="EMBL" id="CDML01000019">
    <property type="protein sequence ID" value="CRF40924.1"/>
    <property type="molecule type" value="Genomic_DNA"/>
</dbReference>
<dbReference type="OrthoDB" id="9773060at2"/>
<dbReference type="GO" id="GO:0008170">
    <property type="term" value="F:N-methyltransferase activity"/>
    <property type="evidence" value="ECO:0007669"/>
    <property type="project" value="InterPro"/>
</dbReference>